<feature type="transmembrane region" description="Helical" evidence="2">
    <location>
        <begin position="78"/>
        <end position="98"/>
    </location>
</feature>
<dbReference type="Proteomes" id="UP000252914">
    <property type="component" value="Unassembled WGS sequence"/>
</dbReference>
<feature type="transmembrane region" description="Helical" evidence="2">
    <location>
        <begin position="12"/>
        <end position="35"/>
    </location>
</feature>
<dbReference type="InterPro" id="IPR005066">
    <property type="entry name" value="MoCF_OxRdtse_dimer"/>
</dbReference>
<dbReference type="SUPFAM" id="SSF81296">
    <property type="entry name" value="E set domains"/>
    <property type="match status" value="1"/>
</dbReference>
<evidence type="ECO:0000313" key="6">
    <source>
        <dbReference type="Proteomes" id="UP000252914"/>
    </source>
</evidence>
<sequence>MWGVSNERKPRIGAVTGALGALSGVIAGCGALAVAELASVPVRPEAGPVTAVGGAVIDRVPAPVKDFAIRTFGTNDKLVLQLGIVVLLALFAVALGVLAVRHRPAGSAGVLLFGAVGGWAAAGRPDGSLVDALPSVVGAVAGSAVLYALAGLLRPSGAVAEPVAAGDTSPVGATSSAGATPSAPSEEKTPSASVTPSAGDAPTEGAGTEDGAGTENGAGTEGDAGLVADDSSAAGGQATPEDPATAGGEAPSPTGSGKPRLLLDKRPGGAGFDRRRFVLGAGAASVGAAGVGALGRGLNSRSGAEAVASRTDLTLPAPVSRAAPVPRGAELDIDGLSRFVTSNNRFYRVDTLLRVPKLSAADWSLRIHGKGVRDELTLDYGQLLDRGLVERDITLTCVSNQVGGEYVGNARWLGVPLAPLLREAGVRPPSKGGPADQLVARSEDGMTLGSPVDTVMDGRDAMLAVGMNGEPLPFEHGFPVRMVVPGLYGYVSACKWIRELELTSFDDFDVYWVERGWGRRAPIKTQSRIDTPGPLADLKAGKVAVAGVAWAQHRGIDRVEVRVDDGSWHTARLAEEDSRDTWRQWVWEWDATPGSHRLQVRATDRTGRTQTADRVGTVPDGATGRHSVVVDVT</sequence>
<gene>
    <name evidence="5" type="ORF">DTL70_09050</name>
</gene>
<keyword evidence="2" id="KW-0812">Transmembrane</keyword>
<dbReference type="GO" id="GO:0020037">
    <property type="term" value="F:heme binding"/>
    <property type="evidence" value="ECO:0007669"/>
    <property type="project" value="TreeGrafter"/>
</dbReference>
<keyword evidence="6" id="KW-1185">Reference proteome</keyword>
<dbReference type="InterPro" id="IPR000572">
    <property type="entry name" value="OxRdtase_Mopterin-bd_dom"/>
</dbReference>
<name>A0A367F5G7_9ACTN</name>
<dbReference type="GO" id="GO:0006790">
    <property type="term" value="P:sulfur compound metabolic process"/>
    <property type="evidence" value="ECO:0007669"/>
    <property type="project" value="TreeGrafter"/>
</dbReference>
<evidence type="ECO:0000256" key="1">
    <source>
        <dbReference type="SAM" id="MobiDB-lite"/>
    </source>
</evidence>
<accession>A0A367F5G7</accession>
<feature type="domain" description="Moybdenum cofactor oxidoreductase dimerisation" evidence="4">
    <location>
        <begin position="525"/>
        <end position="613"/>
    </location>
</feature>
<protein>
    <submittedName>
        <fullName evidence="5">Molybdopterin-binding oxidoreductase</fullName>
    </submittedName>
</protein>
<evidence type="ECO:0000256" key="2">
    <source>
        <dbReference type="SAM" id="Phobius"/>
    </source>
</evidence>
<evidence type="ECO:0000259" key="3">
    <source>
        <dbReference type="Pfam" id="PF00174"/>
    </source>
</evidence>
<comment type="caution">
    <text evidence="5">The sequence shown here is derived from an EMBL/GenBank/DDBJ whole genome shotgun (WGS) entry which is preliminary data.</text>
</comment>
<dbReference type="SUPFAM" id="SSF56524">
    <property type="entry name" value="Oxidoreductase molybdopterin-binding domain"/>
    <property type="match status" value="1"/>
</dbReference>
<dbReference type="GO" id="GO:0043546">
    <property type="term" value="F:molybdopterin cofactor binding"/>
    <property type="evidence" value="ECO:0007669"/>
    <property type="project" value="TreeGrafter"/>
</dbReference>
<keyword evidence="2" id="KW-0472">Membrane</keyword>
<reference evidence="5 6" key="1">
    <citation type="submission" date="2018-06" db="EMBL/GenBank/DDBJ databases">
        <title>Streptomyces reniochalinae sp. nov. and Streptomyces diacarnus sp. nov. from marine sponges.</title>
        <authorList>
            <person name="Li L."/>
        </authorList>
    </citation>
    <scope>NUCLEOTIDE SEQUENCE [LARGE SCALE GENOMIC DNA]</scope>
    <source>
        <strain evidence="5 6">LHW51701</strain>
    </source>
</reference>
<dbReference type="PANTHER" id="PTHR19372:SF7">
    <property type="entry name" value="SULFITE OXIDASE, MITOCHONDRIAL"/>
    <property type="match status" value="1"/>
</dbReference>
<dbReference type="Gene3D" id="3.90.420.10">
    <property type="entry name" value="Oxidoreductase, molybdopterin-binding domain"/>
    <property type="match status" value="1"/>
</dbReference>
<dbReference type="Pfam" id="PF03404">
    <property type="entry name" value="Mo-co_dimer"/>
    <property type="match status" value="1"/>
</dbReference>
<keyword evidence="2" id="KW-1133">Transmembrane helix</keyword>
<organism evidence="5 6">
    <name type="scientific">Streptomyces diacarni</name>
    <dbReference type="NCBI Taxonomy" id="2800381"/>
    <lineage>
        <taxon>Bacteria</taxon>
        <taxon>Bacillati</taxon>
        <taxon>Actinomycetota</taxon>
        <taxon>Actinomycetes</taxon>
        <taxon>Kitasatosporales</taxon>
        <taxon>Streptomycetaceae</taxon>
        <taxon>Streptomyces</taxon>
    </lineage>
</organism>
<dbReference type="InterPro" id="IPR036374">
    <property type="entry name" value="OxRdtase_Mopterin-bd_sf"/>
</dbReference>
<dbReference type="EMBL" id="QOIN01000036">
    <property type="protein sequence ID" value="RCG25521.1"/>
    <property type="molecule type" value="Genomic_DNA"/>
</dbReference>
<dbReference type="GO" id="GO:0008482">
    <property type="term" value="F:sulfite oxidase activity"/>
    <property type="evidence" value="ECO:0007669"/>
    <property type="project" value="TreeGrafter"/>
</dbReference>
<dbReference type="GO" id="GO:0030151">
    <property type="term" value="F:molybdenum ion binding"/>
    <property type="evidence" value="ECO:0007669"/>
    <property type="project" value="InterPro"/>
</dbReference>
<feature type="compositionally biased region" description="Gly residues" evidence="1">
    <location>
        <begin position="208"/>
        <end position="222"/>
    </location>
</feature>
<feature type="domain" description="Oxidoreductase molybdopterin-binding" evidence="3">
    <location>
        <begin position="354"/>
        <end position="506"/>
    </location>
</feature>
<feature type="transmembrane region" description="Helical" evidence="2">
    <location>
        <begin position="105"/>
        <end position="122"/>
    </location>
</feature>
<evidence type="ECO:0000313" key="5">
    <source>
        <dbReference type="EMBL" id="RCG25521.1"/>
    </source>
</evidence>
<dbReference type="Pfam" id="PF00174">
    <property type="entry name" value="Oxidored_molyb"/>
    <property type="match status" value="1"/>
</dbReference>
<feature type="compositionally biased region" description="Low complexity" evidence="1">
    <location>
        <begin position="172"/>
        <end position="184"/>
    </location>
</feature>
<dbReference type="AlphaFoldDB" id="A0A367F5G7"/>
<feature type="region of interest" description="Disordered" evidence="1">
    <location>
        <begin position="162"/>
        <end position="267"/>
    </location>
</feature>
<dbReference type="PANTHER" id="PTHR19372">
    <property type="entry name" value="SULFITE REDUCTASE"/>
    <property type="match status" value="1"/>
</dbReference>
<dbReference type="InterPro" id="IPR014756">
    <property type="entry name" value="Ig_E-set"/>
</dbReference>
<proteinExistence type="predicted"/>
<dbReference type="Gene3D" id="2.60.40.650">
    <property type="match status" value="1"/>
</dbReference>
<evidence type="ECO:0000259" key="4">
    <source>
        <dbReference type="Pfam" id="PF03404"/>
    </source>
</evidence>